<evidence type="ECO:0000259" key="6">
    <source>
        <dbReference type="Pfam" id="PF25772"/>
    </source>
</evidence>
<keyword evidence="3" id="KW-0539">Nucleus</keyword>
<evidence type="ECO:0000259" key="5">
    <source>
        <dbReference type="Pfam" id="PF08161"/>
    </source>
</evidence>
<feature type="compositionally biased region" description="Acidic residues" evidence="4">
    <location>
        <begin position="1110"/>
        <end position="1121"/>
    </location>
</feature>
<dbReference type="Pfam" id="PF08161">
    <property type="entry name" value="RRP12_HEAT"/>
    <property type="match status" value="1"/>
</dbReference>
<dbReference type="OrthoDB" id="2192888at2759"/>
<dbReference type="InterPro" id="IPR011989">
    <property type="entry name" value="ARM-like"/>
</dbReference>
<comment type="similarity">
    <text evidence="2">Belongs to the RRP12 family.</text>
</comment>
<dbReference type="Proteomes" id="UP001151699">
    <property type="component" value="Unassembled WGS sequence"/>
</dbReference>
<feature type="compositionally biased region" description="Basic and acidic residues" evidence="4">
    <location>
        <begin position="1211"/>
        <end position="1226"/>
    </location>
</feature>
<dbReference type="EMBL" id="WJQU01002693">
    <property type="protein sequence ID" value="KAJ6631724.1"/>
    <property type="molecule type" value="Genomic_DNA"/>
</dbReference>
<dbReference type="InterPro" id="IPR057860">
    <property type="entry name" value="HEAT_RRP12_N"/>
</dbReference>
<feature type="domain" description="RRP12 HEAT" evidence="5">
    <location>
        <begin position="460"/>
        <end position="722"/>
    </location>
</feature>
<feature type="compositionally biased region" description="Basic and acidic residues" evidence="4">
    <location>
        <begin position="1172"/>
        <end position="1184"/>
    </location>
</feature>
<dbReference type="Pfam" id="PF25772">
    <property type="entry name" value="HEAT_RRP12_N"/>
    <property type="match status" value="1"/>
</dbReference>
<feature type="region of interest" description="Disordered" evidence="4">
    <location>
        <begin position="1"/>
        <end position="37"/>
    </location>
</feature>
<comment type="subcellular location">
    <subcellularLocation>
        <location evidence="1">Nucleus</location>
    </subcellularLocation>
</comment>
<evidence type="ECO:0000256" key="4">
    <source>
        <dbReference type="SAM" id="MobiDB-lite"/>
    </source>
</evidence>
<evidence type="ECO:0000256" key="3">
    <source>
        <dbReference type="ARBA" id="ARBA00023242"/>
    </source>
</evidence>
<dbReference type="PANTHER" id="PTHR48287">
    <property type="entry name" value="ARM REPEAT SUPERFAMILY PROTEIN"/>
    <property type="match status" value="1"/>
</dbReference>
<proteinExistence type="inferred from homology"/>
<organism evidence="7 8">
    <name type="scientific">Pseudolycoriella hygida</name>
    <dbReference type="NCBI Taxonomy" id="35572"/>
    <lineage>
        <taxon>Eukaryota</taxon>
        <taxon>Metazoa</taxon>
        <taxon>Ecdysozoa</taxon>
        <taxon>Arthropoda</taxon>
        <taxon>Hexapoda</taxon>
        <taxon>Insecta</taxon>
        <taxon>Pterygota</taxon>
        <taxon>Neoptera</taxon>
        <taxon>Endopterygota</taxon>
        <taxon>Diptera</taxon>
        <taxon>Nematocera</taxon>
        <taxon>Sciaroidea</taxon>
        <taxon>Sciaridae</taxon>
        <taxon>Pseudolycoriella</taxon>
    </lineage>
</organism>
<name>A0A9Q0RUQ7_9DIPT</name>
<reference evidence="7" key="1">
    <citation type="submission" date="2022-07" db="EMBL/GenBank/DDBJ databases">
        <authorList>
            <person name="Trinca V."/>
            <person name="Uliana J.V.C."/>
            <person name="Torres T.T."/>
            <person name="Ward R.J."/>
            <person name="Monesi N."/>
        </authorList>
    </citation>
    <scope>NUCLEOTIDE SEQUENCE</scope>
    <source>
        <strain evidence="7">HSMRA1968</strain>
        <tissue evidence="7">Whole embryos</tissue>
    </source>
</reference>
<evidence type="ECO:0000256" key="2">
    <source>
        <dbReference type="ARBA" id="ARBA00007690"/>
    </source>
</evidence>
<evidence type="ECO:0000313" key="8">
    <source>
        <dbReference type="Proteomes" id="UP001151699"/>
    </source>
</evidence>
<accession>A0A9Q0RUQ7</accession>
<dbReference type="GO" id="GO:0005634">
    <property type="term" value="C:nucleus"/>
    <property type="evidence" value="ECO:0007669"/>
    <property type="project" value="UniProtKB-SubCell"/>
</dbReference>
<feature type="compositionally biased region" description="Basic residues" evidence="4">
    <location>
        <begin position="1"/>
        <end position="16"/>
    </location>
</feature>
<feature type="region of interest" description="Disordered" evidence="4">
    <location>
        <begin position="1071"/>
        <end position="1138"/>
    </location>
</feature>
<feature type="region of interest" description="Disordered" evidence="4">
    <location>
        <begin position="1165"/>
        <end position="1279"/>
    </location>
</feature>
<dbReference type="InterPro" id="IPR016024">
    <property type="entry name" value="ARM-type_fold"/>
</dbReference>
<dbReference type="InterPro" id="IPR012978">
    <property type="entry name" value="HEAT_RRP12"/>
</dbReference>
<evidence type="ECO:0000256" key="1">
    <source>
        <dbReference type="ARBA" id="ARBA00004123"/>
    </source>
</evidence>
<dbReference type="Gene3D" id="1.25.10.10">
    <property type="entry name" value="Leucine-rich Repeat Variant"/>
    <property type="match status" value="1"/>
</dbReference>
<feature type="compositionally biased region" description="Basic residues" evidence="4">
    <location>
        <begin position="1071"/>
        <end position="1082"/>
    </location>
</feature>
<dbReference type="SUPFAM" id="SSF48371">
    <property type="entry name" value="ARM repeat"/>
    <property type="match status" value="1"/>
</dbReference>
<protein>
    <submittedName>
        <fullName evidence="7">RRP12-like protein</fullName>
    </submittedName>
</protein>
<sequence>MGKFRSKLKRHSKGKLWGHGQSATSNPAKKKHRTKAQSRFFQPNLSLAPSTEANSGSLTLDAIKEHDVRLSYAVGNEEPTVNDIASSLKSFNFGGEDEGMTELGSFKTFKTFASNYSACTNMTFSKLLVGFRSDSPLHKEMLAILAALTEVIKERGGNQTSTEYFLALMETLDAAKEDNELVASVSLLAMGIKTVPEAVLRKKFGDTANLLMELMKRFAETDNQIVLRGLINSMAALLRAQEYSIWTLSSTLDYFDAIMAFVIHVKPKIRKSAQHAVASIIHGSSFMQSTTSTNDDDEMEASSKKFTFHPASGRIATFSIQQFKPENIAKGQTIVLHTLGLLRDTLGGFKVDDIKTVCEHLLSIMTAANVLIRTNCLETLYALFKSSSSNLSANLIGKLITALYEYRPDRLDPRQTLAWLTVVKEAHVCLSGHDLTMCVNALPKLMDICASDLWMNARIEIVQGTSNAIKELFTECIKPACLVRQLADDNRNSITKCIKAVSKALSVPFGHVATHVVQTFAVVFDATGRFFGEELIEPMKVIGERYDADSAFRLHIEHAILAAIPTMGPENVLKAVPLLKNPEDREVLLDRSWILPLLREGISESTFEFFDSHILKLAAICNQNWKKYQESGNNRLAHVNELLCSQLWSLFPGFCRKPRDMFNFKLVARNLGGVLTSSVNLRAPILDGLKELLTNVDDDGKEVLGKFSKNFLPILFNIYSTKPNGSYESVLRTQTMEVITEYLKVTPPEKLSELYEVAKTTHASHEAGSFASESIFDIIDRLAVYQSSDQLKQLFDDHIDGVLKRKTKKPTVAKSLEKLKKQQRKAYELLLNILTSTTEGSVEFVDANIDQIKDLVLQSLKTTCNTTQAARLNCIKFLIDKLENVSSDEDLIKKTIPEIIVAYNHGTSKKDNTALNLILRIGEIYQNEDKLNDFVDVICAGFGGDSVLISNTILTLKAVIAHFTGNLTVATIQFLLDQILAFLVGKNRSEVNAAVIFLISFIKVLPSPLVANHLTTIVKSLSSMVPDTKRYCRVHIGYILKKLCKKFTAEEIVKLVPGNDEVTHKKLKNIRKQMNRQKRQKSHDKDDSSDEEDVINSLEKKSHTMQDILADSDSDLDDDMEVDKPKPTKKSKHSETYIQEDPDSIVDLIDINSISKISSTKPLAVIDAEPNESEKKKKEKDANRGFKTAPDGRLIIADLKRGAAVSDSDDDKDKPKQSESKKRSLESDDSSDEEDNDEAVPSRKRKASDLNSVASSRYVTGGKGIHRSMATASVKSGATGVSRISMGTTKSASTAYGGEYVAKKAKGDMKKKGKLDPYAYIPLTRNVLNKRKKAKNAGQFKGIVAGARKGAAAGSKTRIQKAYKNKK</sequence>
<comment type="caution">
    <text evidence="7">The sequence shown here is derived from an EMBL/GenBank/DDBJ whole genome shotgun (WGS) entry which is preliminary data.</text>
</comment>
<dbReference type="PANTHER" id="PTHR48287:SF1">
    <property type="entry name" value="ARM REPEAT SUPERFAMILY PROTEIN"/>
    <property type="match status" value="1"/>
</dbReference>
<keyword evidence="8" id="KW-1185">Reference proteome</keyword>
<evidence type="ECO:0000313" key="7">
    <source>
        <dbReference type="EMBL" id="KAJ6631724.1"/>
    </source>
</evidence>
<dbReference type="InterPro" id="IPR052087">
    <property type="entry name" value="RRP12"/>
</dbReference>
<gene>
    <name evidence="7" type="ORF">Bhyg_15776</name>
</gene>
<feature type="domain" description="RRP12 N-terminal HEAT" evidence="6">
    <location>
        <begin position="132"/>
        <end position="389"/>
    </location>
</feature>
<feature type="compositionally biased region" description="Acidic residues" evidence="4">
    <location>
        <begin position="1227"/>
        <end position="1238"/>
    </location>
</feature>
<feature type="compositionally biased region" description="Polar residues" evidence="4">
    <location>
        <begin position="1249"/>
        <end position="1258"/>
    </location>
</feature>